<gene>
    <name evidence="1" type="ORF">L1049_003838</name>
</gene>
<comment type="caution">
    <text evidence="1">The sequence shown here is derived from an EMBL/GenBank/DDBJ whole genome shotgun (WGS) entry which is preliminary data.</text>
</comment>
<dbReference type="Proteomes" id="UP001415857">
    <property type="component" value="Unassembled WGS sequence"/>
</dbReference>
<dbReference type="EMBL" id="JBBPBK010000007">
    <property type="protein sequence ID" value="KAK9280947.1"/>
    <property type="molecule type" value="Genomic_DNA"/>
</dbReference>
<sequence length="119" mass="14142">MSEDIVTRYICIYWPLRLTRGRCQSTIWYVEDYGYIAKFLVIEQPLFDRIKVLPSLQSWVLLWDRDERKFPIILVKFSFILDTDGVRVRDIEISGILSVVVTHGKFVSLFLKQTSYQFV</sequence>
<protein>
    <submittedName>
        <fullName evidence="1">Uncharacterized protein</fullName>
    </submittedName>
</protein>
<organism evidence="1 2">
    <name type="scientific">Liquidambar formosana</name>
    <name type="common">Formosan gum</name>
    <dbReference type="NCBI Taxonomy" id="63359"/>
    <lineage>
        <taxon>Eukaryota</taxon>
        <taxon>Viridiplantae</taxon>
        <taxon>Streptophyta</taxon>
        <taxon>Embryophyta</taxon>
        <taxon>Tracheophyta</taxon>
        <taxon>Spermatophyta</taxon>
        <taxon>Magnoliopsida</taxon>
        <taxon>eudicotyledons</taxon>
        <taxon>Gunneridae</taxon>
        <taxon>Pentapetalae</taxon>
        <taxon>Saxifragales</taxon>
        <taxon>Altingiaceae</taxon>
        <taxon>Liquidambar</taxon>
    </lineage>
</organism>
<evidence type="ECO:0000313" key="1">
    <source>
        <dbReference type="EMBL" id="KAK9280947.1"/>
    </source>
</evidence>
<evidence type="ECO:0000313" key="2">
    <source>
        <dbReference type="Proteomes" id="UP001415857"/>
    </source>
</evidence>
<dbReference type="AlphaFoldDB" id="A0AAP0RMF6"/>
<reference evidence="1 2" key="1">
    <citation type="journal article" date="2024" name="Plant J.">
        <title>Genome sequences and population genomics reveal climatic adaptation and genomic divergence between two closely related sweetgum species.</title>
        <authorList>
            <person name="Xu W.Q."/>
            <person name="Ren C.Q."/>
            <person name="Zhang X.Y."/>
            <person name="Comes H.P."/>
            <person name="Liu X.H."/>
            <person name="Li Y.G."/>
            <person name="Kettle C.J."/>
            <person name="Jalonen R."/>
            <person name="Gaisberger H."/>
            <person name="Ma Y.Z."/>
            <person name="Qiu Y.X."/>
        </authorList>
    </citation>
    <scope>NUCLEOTIDE SEQUENCE [LARGE SCALE GENOMIC DNA]</scope>
    <source>
        <strain evidence="1">Hangzhou</strain>
    </source>
</reference>
<accession>A0AAP0RMF6</accession>
<name>A0AAP0RMF6_LIQFO</name>
<proteinExistence type="predicted"/>
<keyword evidence="2" id="KW-1185">Reference proteome</keyword>